<feature type="transmembrane region" description="Helical" evidence="1">
    <location>
        <begin position="248"/>
        <end position="266"/>
    </location>
</feature>
<dbReference type="EnsemblBacteria" id="AAM05153">
    <property type="protein sequence ID" value="AAM05153"/>
    <property type="gene ID" value="MA_1746"/>
</dbReference>
<feature type="transmembrane region" description="Helical" evidence="1">
    <location>
        <begin position="298"/>
        <end position="319"/>
    </location>
</feature>
<gene>
    <name evidence="2" type="ordered locus">MA_1746</name>
</gene>
<dbReference type="GeneID" id="1473634"/>
<dbReference type="HOGENOM" id="CLU_762097_0_0_2"/>
<keyword evidence="1" id="KW-1133">Transmembrane helix</keyword>
<feature type="transmembrane region" description="Helical" evidence="1">
    <location>
        <begin position="331"/>
        <end position="352"/>
    </location>
</feature>
<feature type="transmembrane region" description="Helical" evidence="1">
    <location>
        <begin position="164"/>
        <end position="184"/>
    </location>
</feature>
<protein>
    <submittedName>
        <fullName evidence="2">Uncharacterized protein</fullName>
    </submittedName>
</protein>
<keyword evidence="1" id="KW-0472">Membrane</keyword>
<dbReference type="EMBL" id="AE010299">
    <property type="protein sequence ID" value="AAM05153.1"/>
    <property type="molecule type" value="Genomic_DNA"/>
</dbReference>
<dbReference type="Proteomes" id="UP000002487">
    <property type="component" value="Chromosome"/>
</dbReference>
<dbReference type="InParanoid" id="Q8TQ06"/>
<keyword evidence="3" id="KW-1185">Reference proteome</keyword>
<proteinExistence type="predicted"/>
<dbReference type="OrthoDB" id="137145at2157"/>
<keyword evidence="1" id="KW-0812">Transmembrane</keyword>
<dbReference type="AlphaFoldDB" id="Q8TQ06"/>
<dbReference type="RefSeq" id="WP_011021750.1">
    <property type="nucleotide sequence ID" value="NC_003552.1"/>
</dbReference>
<dbReference type="STRING" id="188937.MA_1746"/>
<accession>Q8TQ06</accession>
<sequence length="363" mass="39181">MKYGRILTLMLAIILAAFWVPGVSASDEVSGSASSSLGLGLEIPLDKDQAPDVLVAGHSWERARLNLENPGTETLNNITVFIEVPEGLETSIPSQPYQIKIEGQQITAEIGELASGQSASLLLDIKPPVSVEFKKEATFTIKAIYSGGEQQSKHTVSLIPPPSWLTYFTILASLLLFAGILAAFKRSGVLDLFSTVDLITIALLAAVIAVVFRYLSKLINLGWFDGLVIAIPTVVLMVVALQLVRKPGTATLLFTCVLLISMVVWGSHIMWLGFYLAEGVVVDLLVILFGMDYADRRLTAVIYGISRGAVSTLVFYLLYAPVEWKISYAPWYIGLQLLLACAGGLIGGLLGYDTAVKMSGARL</sequence>
<evidence type="ECO:0000313" key="3">
    <source>
        <dbReference type="Proteomes" id="UP000002487"/>
    </source>
</evidence>
<dbReference type="KEGG" id="mac:MA_1746"/>
<feature type="transmembrane region" description="Helical" evidence="1">
    <location>
        <begin position="221"/>
        <end position="241"/>
    </location>
</feature>
<evidence type="ECO:0000256" key="1">
    <source>
        <dbReference type="SAM" id="Phobius"/>
    </source>
</evidence>
<name>Q8TQ06_METAC</name>
<feature type="transmembrane region" description="Helical" evidence="1">
    <location>
        <begin position="196"/>
        <end position="215"/>
    </location>
</feature>
<reference evidence="2 3" key="1">
    <citation type="journal article" date="2002" name="Genome Res.">
        <title>The genome of Methanosarcina acetivorans reveals extensive metabolic and physiological diversity.</title>
        <authorList>
            <person name="Galagan J.E."/>
            <person name="Nusbaum C."/>
            <person name="Roy A."/>
            <person name="Endrizzi M.G."/>
            <person name="Macdonald P."/>
            <person name="FitzHugh W."/>
            <person name="Calvo S."/>
            <person name="Engels R."/>
            <person name="Smirnov S."/>
            <person name="Atnoor D."/>
            <person name="Brown A."/>
            <person name="Allen N."/>
            <person name="Naylor J."/>
            <person name="Stange-Thomann N."/>
            <person name="DeArellano K."/>
            <person name="Johnson R."/>
            <person name="Linton L."/>
            <person name="McEwan P."/>
            <person name="McKernan K."/>
            <person name="Talamas J."/>
            <person name="Tirrell A."/>
            <person name="Ye W."/>
            <person name="Zimmer A."/>
            <person name="Barber R.D."/>
            <person name="Cann I."/>
            <person name="Graham D.E."/>
            <person name="Grahame D.A."/>
            <person name="Guss A."/>
            <person name="Hedderich R."/>
            <person name="Ingram-Smith C."/>
            <person name="Kuettner C.H."/>
            <person name="Krzycki J.A."/>
            <person name="Leigh J.A."/>
            <person name="Li W."/>
            <person name="Liu J."/>
            <person name="Mukhopadhyay B."/>
            <person name="Reeve J.N."/>
            <person name="Smith K."/>
            <person name="Springer T.A."/>
            <person name="Umayam L.A."/>
            <person name="White O."/>
            <person name="White R.H."/>
            <person name="de Macario E.C."/>
            <person name="Ferry J.G."/>
            <person name="Jarrell K.F."/>
            <person name="Jing H."/>
            <person name="Macario A.J.L."/>
            <person name="Paulsen I."/>
            <person name="Pritchett M."/>
            <person name="Sowers K.R."/>
            <person name="Swanson R.V."/>
            <person name="Zinder S.H."/>
            <person name="Lander E."/>
            <person name="Metcalf W.W."/>
            <person name="Birren B."/>
        </authorList>
    </citation>
    <scope>NUCLEOTIDE SEQUENCE [LARGE SCALE GENOMIC DNA]</scope>
    <source>
        <strain evidence="3">ATCC 35395 / DSM 2834 / JCM 12185 / C2A</strain>
    </source>
</reference>
<evidence type="ECO:0000313" key="2">
    <source>
        <dbReference type="EMBL" id="AAM05153.1"/>
    </source>
</evidence>
<organism evidence="2 3">
    <name type="scientific">Methanosarcina acetivorans (strain ATCC 35395 / DSM 2834 / JCM 12185 / C2A)</name>
    <dbReference type="NCBI Taxonomy" id="188937"/>
    <lineage>
        <taxon>Archaea</taxon>
        <taxon>Methanobacteriati</taxon>
        <taxon>Methanobacteriota</taxon>
        <taxon>Stenosarchaea group</taxon>
        <taxon>Methanomicrobia</taxon>
        <taxon>Methanosarcinales</taxon>
        <taxon>Methanosarcinaceae</taxon>
        <taxon>Methanosarcina</taxon>
    </lineage>
</organism>
<feature type="transmembrane region" description="Helical" evidence="1">
    <location>
        <begin position="272"/>
        <end position="291"/>
    </location>
</feature>